<evidence type="ECO:0000313" key="2">
    <source>
        <dbReference type="EMBL" id="PKI46211.1"/>
    </source>
</evidence>
<reference evidence="2 3" key="1">
    <citation type="submission" date="2017-11" db="EMBL/GenBank/DDBJ databases">
        <title>De-novo sequencing of pomegranate (Punica granatum L.) genome.</title>
        <authorList>
            <person name="Akparov Z."/>
            <person name="Amiraslanov A."/>
            <person name="Hajiyeva S."/>
            <person name="Abbasov M."/>
            <person name="Kaur K."/>
            <person name="Hamwieh A."/>
            <person name="Solovyev V."/>
            <person name="Salamov A."/>
            <person name="Braich B."/>
            <person name="Kosarev P."/>
            <person name="Mahmoud A."/>
            <person name="Hajiyev E."/>
            <person name="Babayeva S."/>
            <person name="Izzatullayeva V."/>
            <person name="Mammadov A."/>
            <person name="Mammadov A."/>
            <person name="Sharifova S."/>
            <person name="Ojaghi J."/>
            <person name="Eynullazada K."/>
            <person name="Bayramov B."/>
            <person name="Abdulazimova A."/>
            <person name="Shahmuradov I."/>
        </authorList>
    </citation>
    <scope>NUCLEOTIDE SEQUENCE [LARGE SCALE GENOMIC DNA]</scope>
    <source>
        <strain evidence="3">cv. AG2017</strain>
        <tissue evidence="2">Leaf</tissue>
    </source>
</reference>
<name>A0A2I0IQB5_PUNGR</name>
<sequence>MELSVVPSGGTAPRARGKESGKWPRESLDSVRVSRLEGPERWQSRQLGKNKVGTLAPVTARCKLIGPRTVTTSSRERVRVVRNPWNVMARLAEVVGGNGTSGGSVCTARGSRDPNVLTAGTGCRKLQIENLSPAMDLGGGKYVG</sequence>
<dbReference type="AlphaFoldDB" id="A0A2I0IQB5"/>
<gene>
    <name evidence="2" type="ORF">CRG98_033397</name>
</gene>
<accession>A0A2I0IQB5</accession>
<proteinExistence type="predicted"/>
<evidence type="ECO:0000313" key="3">
    <source>
        <dbReference type="Proteomes" id="UP000233551"/>
    </source>
</evidence>
<feature type="region of interest" description="Disordered" evidence="1">
    <location>
        <begin position="1"/>
        <end position="37"/>
    </location>
</feature>
<evidence type="ECO:0000256" key="1">
    <source>
        <dbReference type="SAM" id="MobiDB-lite"/>
    </source>
</evidence>
<dbReference type="EMBL" id="PGOL01002663">
    <property type="protein sequence ID" value="PKI46211.1"/>
    <property type="molecule type" value="Genomic_DNA"/>
</dbReference>
<keyword evidence="3" id="KW-1185">Reference proteome</keyword>
<comment type="caution">
    <text evidence="2">The sequence shown here is derived from an EMBL/GenBank/DDBJ whole genome shotgun (WGS) entry which is preliminary data.</text>
</comment>
<protein>
    <submittedName>
        <fullName evidence="2">Uncharacterized protein</fullName>
    </submittedName>
</protein>
<dbReference type="Proteomes" id="UP000233551">
    <property type="component" value="Unassembled WGS sequence"/>
</dbReference>
<organism evidence="2 3">
    <name type="scientific">Punica granatum</name>
    <name type="common">Pomegranate</name>
    <dbReference type="NCBI Taxonomy" id="22663"/>
    <lineage>
        <taxon>Eukaryota</taxon>
        <taxon>Viridiplantae</taxon>
        <taxon>Streptophyta</taxon>
        <taxon>Embryophyta</taxon>
        <taxon>Tracheophyta</taxon>
        <taxon>Spermatophyta</taxon>
        <taxon>Magnoliopsida</taxon>
        <taxon>eudicotyledons</taxon>
        <taxon>Gunneridae</taxon>
        <taxon>Pentapetalae</taxon>
        <taxon>rosids</taxon>
        <taxon>malvids</taxon>
        <taxon>Myrtales</taxon>
        <taxon>Lythraceae</taxon>
        <taxon>Punica</taxon>
    </lineage>
</organism>
<feature type="compositionally biased region" description="Basic and acidic residues" evidence="1">
    <location>
        <begin position="16"/>
        <end position="37"/>
    </location>
</feature>